<proteinExistence type="predicted"/>
<evidence type="ECO:0008006" key="3">
    <source>
        <dbReference type="Google" id="ProtNLM"/>
    </source>
</evidence>
<accession>A0ABS5VJE5</accession>
<dbReference type="Proteomes" id="UP001519641">
    <property type="component" value="Unassembled WGS sequence"/>
</dbReference>
<dbReference type="InterPro" id="IPR013783">
    <property type="entry name" value="Ig-like_fold"/>
</dbReference>
<reference evidence="1 2" key="1">
    <citation type="submission" date="2021-05" db="EMBL/GenBank/DDBJ databases">
        <title>Whole genome sequence of Curtobacterium flaccumfaciens pv. flaccumfaciens strain CFBP 8819.</title>
        <authorList>
            <person name="Osdaghi E."/>
            <person name="Taghouti G."/>
            <person name="Portier P."/>
            <person name="Fazliarab A."/>
            <person name="Taghavi S.M."/>
            <person name="Briand M."/>
            <person name="Le-Saux M."/>
            <person name="Jacques M.-A."/>
        </authorList>
    </citation>
    <scope>NUCLEOTIDE SEQUENCE [LARGE SCALE GENOMIC DNA]</scope>
    <source>
        <strain evidence="1 2">CFBP 8819</strain>
    </source>
</reference>
<evidence type="ECO:0000313" key="1">
    <source>
        <dbReference type="EMBL" id="MBT1589609.1"/>
    </source>
</evidence>
<organism evidence="1 2">
    <name type="scientific">Curtobacterium aurantiacum</name>
    <dbReference type="NCBI Taxonomy" id="3236919"/>
    <lineage>
        <taxon>Bacteria</taxon>
        <taxon>Bacillati</taxon>
        <taxon>Actinomycetota</taxon>
        <taxon>Actinomycetes</taxon>
        <taxon>Micrococcales</taxon>
        <taxon>Microbacteriaceae</taxon>
        <taxon>Curtobacterium</taxon>
    </lineage>
</organism>
<sequence>MNNIAKTAVVSGMATPGAKVWIGEQSADVNASGAWSMTVSVLEPGKNDLVVIQKIDNEEFDRKTVSATIVEGGGLFAVDQGPVELERGATTQVPFVVENRVSRTDTKGTVVLTAPDGATFSEQDTVQGSWRRVGNTAWNASTSIPLTNGRLSNDNTTLTFDVDWASERPTDQQYRFMVDVTASDEAPEEPSAMDFVFSGTSSTNDFRAEGTTTTTIETAVVDLVARITSIDHAAKTAVISGTATPGAKVTIGEKSVDADAETGAWSITVEDLVSGKNTLHVVQEIDDEEHDSKDVDVTVNDAAITGQDGTAVTLERDQVTSVESLFKTNGSISNPSGTVEFTAPEGTTFRDGQNTIMGGAKKPGGEWDNTYLRLTDGKRSEDGTKYTYTFRTASYFREPADTLFKWNIDVVTPADAEAETSPMTTKLVGTATEGAFNTTSSTATTIEAPSVAAPTGTVTFSDDVTQKATVSGTGVDGATITLYAGDSTTAIGTAVVNNGTWSTTIDPIGAGDQKIRIEQSGIDGIQTAETTAAYGAAVTLEQPDSSTVVPGAVTVTGAGQAGTTVTITGGAKPVTTTVESDGTFSTEVELEPSNTAKTLTAQQHSKGNLTTSDTITVTPNGAQTARDVVITEPTSHTYQPNRATTISGTATPYATVQLRFQWNDTVHGTAKADINGNWSITRGFGPAAKYELTATQTRFDKTTSTSAMFNLDPEGISNKEVVITGPADHAYKPGEPTRVTGTATPFATIELRFQWNDTVYGTAVANANGEWNILRAYGPAATYELTAKQLRADGTTSLSNTFTLEATGIDRPFTLTTPAMDSTFEPGAPVSFTGTGTRGATITAIAPAWNNNVIFTTKVDDNGKWELRRGFAPGITYDLTLVQQPLEGDPTSITGLHLTPAPAN</sequence>
<keyword evidence="2" id="KW-1185">Reference proteome</keyword>
<dbReference type="EMBL" id="JAHEWS010000048">
    <property type="protein sequence ID" value="MBT1589609.1"/>
    <property type="molecule type" value="Genomic_DNA"/>
</dbReference>
<gene>
    <name evidence="1" type="ORF">KK097_17490</name>
</gene>
<protein>
    <recommendedName>
        <fullName evidence="3">Bacterial Ig domain-containing protein</fullName>
    </recommendedName>
</protein>
<dbReference type="RefSeq" id="WP_214545599.1">
    <property type="nucleotide sequence ID" value="NZ_JAHEWS010000048.1"/>
</dbReference>
<dbReference type="Gene3D" id="2.60.40.10">
    <property type="entry name" value="Immunoglobulins"/>
    <property type="match status" value="1"/>
</dbReference>
<name>A0ABS5VJE5_9MICO</name>
<evidence type="ECO:0000313" key="2">
    <source>
        <dbReference type="Proteomes" id="UP001519641"/>
    </source>
</evidence>
<comment type="caution">
    <text evidence="1">The sequence shown here is derived from an EMBL/GenBank/DDBJ whole genome shotgun (WGS) entry which is preliminary data.</text>
</comment>